<evidence type="ECO:0000313" key="7">
    <source>
        <dbReference type="EMBL" id="MDO3636219.1"/>
    </source>
</evidence>
<evidence type="ECO:0000256" key="5">
    <source>
        <dbReference type="SAM" id="Phobius"/>
    </source>
</evidence>
<evidence type="ECO:0000313" key="8">
    <source>
        <dbReference type="Proteomes" id="UP001168823"/>
    </source>
</evidence>
<dbReference type="PANTHER" id="PTHR43731">
    <property type="entry name" value="RHOMBOID PROTEASE"/>
    <property type="match status" value="1"/>
</dbReference>
<sequence>MGMSGYGGGSGYAAGQPPKSKKRPAWLVGGLTVLSFVALLYVIEIWDNITGHRLDDNGIRPLESDGLWGIVFAPMLHSNWDHLIANTVPALVLGFLMTLAGLSRFIYATAIVWILGGLGTWLIGNIGAHCPYVGVRCETNHIGASGLIFGWLAFLIVFGFFTRKVWEIVVGVIVLFVYGGVLLGVLPGTPGVSWQGHLCGAVAGVVAAYLLSKPERAARERRKTPANPYLTS</sequence>
<feature type="transmembrane region" description="Helical" evidence="5">
    <location>
        <begin position="25"/>
        <end position="43"/>
    </location>
</feature>
<dbReference type="Gene3D" id="1.20.1540.10">
    <property type="entry name" value="Rhomboid-like"/>
    <property type="match status" value="1"/>
</dbReference>
<dbReference type="EC" id="3.4.21.-" evidence="7"/>
<keyword evidence="3 5" id="KW-1133">Transmembrane helix</keyword>
<feature type="transmembrane region" description="Helical" evidence="5">
    <location>
        <begin position="83"/>
        <end position="100"/>
    </location>
</feature>
<gene>
    <name evidence="7" type="ORF">Q2100_10735</name>
</gene>
<keyword evidence="2 5" id="KW-0812">Transmembrane</keyword>
<dbReference type="InterPro" id="IPR022764">
    <property type="entry name" value="Peptidase_S54_rhomboid_dom"/>
</dbReference>
<keyword evidence="8" id="KW-1185">Reference proteome</keyword>
<dbReference type="RefSeq" id="WP_302914040.1">
    <property type="nucleotide sequence ID" value="NZ_JAUMSQ010000058.1"/>
</dbReference>
<dbReference type="SUPFAM" id="SSF144091">
    <property type="entry name" value="Rhomboid-like"/>
    <property type="match status" value="1"/>
</dbReference>
<evidence type="ECO:0000259" key="6">
    <source>
        <dbReference type="Pfam" id="PF01694"/>
    </source>
</evidence>
<evidence type="ECO:0000256" key="1">
    <source>
        <dbReference type="ARBA" id="ARBA00004141"/>
    </source>
</evidence>
<keyword evidence="4 5" id="KW-0472">Membrane</keyword>
<dbReference type="GO" id="GO:0008233">
    <property type="term" value="F:peptidase activity"/>
    <property type="evidence" value="ECO:0007669"/>
    <property type="project" value="UniProtKB-KW"/>
</dbReference>
<accession>A0ABT8UEL1</accession>
<feature type="transmembrane region" description="Helical" evidence="5">
    <location>
        <begin position="105"/>
        <end position="123"/>
    </location>
</feature>
<dbReference type="GO" id="GO:0006508">
    <property type="term" value="P:proteolysis"/>
    <property type="evidence" value="ECO:0007669"/>
    <property type="project" value="UniProtKB-KW"/>
</dbReference>
<evidence type="ECO:0000256" key="4">
    <source>
        <dbReference type="ARBA" id="ARBA00023136"/>
    </source>
</evidence>
<dbReference type="EMBL" id="JAUMSQ010000058">
    <property type="protein sequence ID" value="MDO3636219.1"/>
    <property type="molecule type" value="Genomic_DNA"/>
</dbReference>
<comment type="subcellular location">
    <subcellularLocation>
        <location evidence="1">Membrane</location>
        <topology evidence="1">Multi-pass membrane protein</topology>
    </subcellularLocation>
</comment>
<name>A0ABT8UEL1_9MYCO</name>
<dbReference type="PANTHER" id="PTHR43731:SF9">
    <property type="entry name" value="SLR1461 PROTEIN"/>
    <property type="match status" value="1"/>
</dbReference>
<dbReference type="Pfam" id="PF01694">
    <property type="entry name" value="Rhomboid"/>
    <property type="match status" value="1"/>
</dbReference>
<dbReference type="InterPro" id="IPR050925">
    <property type="entry name" value="Rhomboid_protease_S54"/>
</dbReference>
<dbReference type="InterPro" id="IPR035952">
    <property type="entry name" value="Rhomboid-like_sf"/>
</dbReference>
<proteinExistence type="predicted"/>
<dbReference type="Proteomes" id="UP001168823">
    <property type="component" value="Unassembled WGS sequence"/>
</dbReference>
<feature type="transmembrane region" description="Helical" evidence="5">
    <location>
        <begin position="168"/>
        <end position="186"/>
    </location>
</feature>
<evidence type="ECO:0000256" key="2">
    <source>
        <dbReference type="ARBA" id="ARBA00022692"/>
    </source>
</evidence>
<evidence type="ECO:0000256" key="3">
    <source>
        <dbReference type="ARBA" id="ARBA00022989"/>
    </source>
</evidence>
<reference evidence="7" key="1">
    <citation type="submission" date="2023-07" db="EMBL/GenBank/DDBJ databases">
        <title>Mycolicibacterium sp. nov., a novel bacterial species.</title>
        <authorList>
            <person name="Cao Y."/>
        </authorList>
    </citation>
    <scope>NUCLEOTIDE SEQUENCE</scope>
    <source>
        <strain evidence="7">KC 300</strain>
    </source>
</reference>
<keyword evidence="7" id="KW-0378">Hydrolase</keyword>
<organism evidence="7 8">
    <name type="scientific">Mycolicibacterium arseniciresistens</name>
    <dbReference type="NCBI Taxonomy" id="3062257"/>
    <lineage>
        <taxon>Bacteria</taxon>
        <taxon>Bacillati</taxon>
        <taxon>Actinomycetota</taxon>
        <taxon>Actinomycetes</taxon>
        <taxon>Mycobacteriales</taxon>
        <taxon>Mycobacteriaceae</taxon>
        <taxon>Mycolicibacterium</taxon>
    </lineage>
</organism>
<feature type="transmembrane region" description="Helical" evidence="5">
    <location>
        <begin position="143"/>
        <end position="161"/>
    </location>
</feature>
<keyword evidence="7" id="KW-0645">Protease</keyword>
<protein>
    <submittedName>
        <fullName evidence="7">Rhomboid family intramembrane serine protease</fullName>
        <ecNumber evidence="7">3.4.21.-</ecNumber>
    </submittedName>
</protein>
<feature type="transmembrane region" description="Helical" evidence="5">
    <location>
        <begin position="192"/>
        <end position="212"/>
    </location>
</feature>
<comment type="caution">
    <text evidence="7">The sequence shown here is derived from an EMBL/GenBank/DDBJ whole genome shotgun (WGS) entry which is preliminary data.</text>
</comment>
<feature type="domain" description="Peptidase S54 rhomboid" evidence="6">
    <location>
        <begin position="66"/>
        <end position="213"/>
    </location>
</feature>